<name>A0A414J3A5_9FIRM</name>
<dbReference type="InterPro" id="IPR039446">
    <property type="entry name" value="DauR-like"/>
</dbReference>
<evidence type="ECO:0000259" key="2">
    <source>
        <dbReference type="Pfam" id="PF13309"/>
    </source>
</evidence>
<dbReference type="InterPro" id="IPR039445">
    <property type="entry name" value="DauR-like_HTH"/>
</dbReference>
<evidence type="ECO:0008006" key="5">
    <source>
        <dbReference type="Google" id="ProtNLM"/>
    </source>
</evidence>
<accession>A0A414J3A5</accession>
<evidence type="ECO:0000313" key="4">
    <source>
        <dbReference type="Proteomes" id="UP000283745"/>
    </source>
</evidence>
<reference evidence="3 4" key="1">
    <citation type="submission" date="2018-08" db="EMBL/GenBank/DDBJ databases">
        <title>A genome reference for cultivated species of the human gut microbiota.</title>
        <authorList>
            <person name="Zou Y."/>
            <person name="Xue W."/>
            <person name="Luo G."/>
        </authorList>
    </citation>
    <scope>NUCLEOTIDE SEQUENCE [LARGE SCALE GENOMIC DNA]</scope>
    <source>
        <strain evidence="3 4">AM28-23</strain>
    </source>
</reference>
<dbReference type="PANTHER" id="PTHR35568">
    <property type="entry name" value="TRANSCRIPTIONAL REGULATOR DAUR"/>
    <property type="match status" value="1"/>
</dbReference>
<dbReference type="InterPro" id="IPR013559">
    <property type="entry name" value="YheO"/>
</dbReference>
<evidence type="ECO:0000313" key="3">
    <source>
        <dbReference type="EMBL" id="RHE38868.1"/>
    </source>
</evidence>
<dbReference type="EMBL" id="QSKF01000010">
    <property type="protein sequence ID" value="RHE38868.1"/>
    <property type="molecule type" value="Genomic_DNA"/>
</dbReference>
<feature type="domain" description="Transcriptional regulator DauR-like HTH" evidence="2">
    <location>
        <begin position="173"/>
        <end position="232"/>
    </location>
</feature>
<comment type="caution">
    <text evidence="3">The sequence shown here is derived from an EMBL/GenBank/DDBJ whole genome shotgun (WGS) entry which is preliminary data.</text>
</comment>
<dbReference type="Proteomes" id="UP000283745">
    <property type="component" value="Unassembled WGS sequence"/>
</dbReference>
<feature type="domain" description="YheO-like" evidence="1">
    <location>
        <begin position="22"/>
        <end position="130"/>
    </location>
</feature>
<dbReference type="Pfam" id="PF08348">
    <property type="entry name" value="PAS_6"/>
    <property type="match status" value="1"/>
</dbReference>
<sequence length="237" mass="26492">MYIEIVKTVKEVFTMTNKEILSIFVPIVNFLSEILGENTEIVLHDVSNPEHSVIAIQNGFHSGRTIGSSLTDFAFQVTHNQVYTTQDYLVNYTAKARGKDFIASTFYIKNNGELIGMLCLNTDTTIITNFMKAAHQFVGCLPMGVSMTMGETITGSTTMVEENLDVPIVSFAESIISKTIADSNIPPERMTRQEKMEIVWELANQGIPRMKGAISEIAKQLELSESTVYRYISLKED</sequence>
<proteinExistence type="predicted"/>
<evidence type="ECO:0000259" key="1">
    <source>
        <dbReference type="Pfam" id="PF08348"/>
    </source>
</evidence>
<dbReference type="AlphaFoldDB" id="A0A414J3A5"/>
<organism evidence="3 4">
    <name type="scientific">Blautia obeum</name>
    <dbReference type="NCBI Taxonomy" id="40520"/>
    <lineage>
        <taxon>Bacteria</taxon>
        <taxon>Bacillati</taxon>
        <taxon>Bacillota</taxon>
        <taxon>Clostridia</taxon>
        <taxon>Lachnospirales</taxon>
        <taxon>Lachnospiraceae</taxon>
        <taxon>Blautia</taxon>
    </lineage>
</organism>
<protein>
    <recommendedName>
        <fullName evidence="5">YheO-like PAS domain protein</fullName>
    </recommendedName>
</protein>
<gene>
    <name evidence="3" type="ORF">DW740_12735</name>
</gene>
<dbReference type="PANTHER" id="PTHR35568:SF1">
    <property type="entry name" value="TRANSCRIPTIONAL REGULATOR DAUR"/>
    <property type="match status" value="1"/>
</dbReference>
<dbReference type="Pfam" id="PF13309">
    <property type="entry name" value="HTH_22"/>
    <property type="match status" value="1"/>
</dbReference>